<evidence type="ECO:0000313" key="3">
    <source>
        <dbReference type="Proteomes" id="UP000318416"/>
    </source>
</evidence>
<feature type="region of interest" description="Disordered" evidence="1">
    <location>
        <begin position="48"/>
        <end position="112"/>
    </location>
</feature>
<dbReference type="Proteomes" id="UP000318416">
    <property type="component" value="Unassembled WGS sequence"/>
</dbReference>
<dbReference type="EMBL" id="VIVR01000001">
    <property type="protein sequence ID" value="TWE19147.1"/>
    <property type="molecule type" value="Genomic_DNA"/>
</dbReference>
<feature type="compositionally biased region" description="Low complexity" evidence="1">
    <location>
        <begin position="48"/>
        <end position="80"/>
    </location>
</feature>
<evidence type="ECO:0000256" key="1">
    <source>
        <dbReference type="SAM" id="MobiDB-lite"/>
    </source>
</evidence>
<protein>
    <submittedName>
        <fullName evidence="2">Uncharacterized protein</fullName>
    </submittedName>
</protein>
<organism evidence="2 3">
    <name type="scientific">Kitasatospora atroaurantiaca</name>
    <dbReference type="NCBI Taxonomy" id="285545"/>
    <lineage>
        <taxon>Bacteria</taxon>
        <taxon>Bacillati</taxon>
        <taxon>Actinomycetota</taxon>
        <taxon>Actinomycetes</taxon>
        <taxon>Kitasatosporales</taxon>
        <taxon>Streptomycetaceae</taxon>
        <taxon>Kitasatospora</taxon>
    </lineage>
</organism>
<sequence>MKLLPFVRRVRHRQGRGGAIASGALLLTVLASLVGQTSPAYAAALSPAATSTPQPDSAAAAPSAGAASAAPADSSPQTAPKTKAVPKLDPKAEHEAVARALQQADPTGPCPAALDPQTVVSCSIDPNQTVSFPVTLKQKDLVLVQVSSTAYWIYPSLVAPDGTAVTCDRPGVSSNGWLRCPTSQAGIYTLKVKSNESLQTAIAVSYVPLLSMTGCKSVNAADRTLAAPTVFHGSLPLGMAADCYDLNMAAGEVLRSHSSSYRVVQTVYDATGANLCNTQYDQRTSFDCTLTGTAPFRLTVQPVFGGAETYDYIAARLSTPEGCVTVEPQAYGDSPDLTATARCRTLRVPAASHYSFNSASAATAPSGGLFKTDGTPLTAGGCAIGSCDLAAGDYIWAVNPEVADAGAFGMAFHSATETRGCTATADNGLVSGAAKGTFGGPGQQLCLTLPTAAGKGLYLLNRPPADGTSVAVEVDDANGAKQCDNGGYSYAVCKLTGTAPFRAVLRGTPAKAYQLVINRTGEAAGCTTWPQSKFGGAWGAEIALTADVQQACLSLPADQHSTAEMYDYTNTKNQAYASIQFADAAGNAPTCTNIGGSSTGSCAFTASVPYTAMLVGVGWQATDTYKLVRRDLSPTATCPTPASMTVGGPSMPFDLTSALDSRCIRVTGAATDRFWFSARTLGSRYDPSTLLMVVDANGKFVCTQWGIACRVTGSTSYVVIVLASGYKGSTIHTNVDTWKVGTAEGWAPECAGNKISVDGFPLRSGVLTESSTAYCAVVDMKPNQAFNVVGTASATGVENPYLTVVGNTDWVDYNLTYQCGGSYGTFGARCQATSNSVAGQAVLVLSAAKVATPVEYSVQGVCDSGCTRQAGPQLDRVTPATGAAGTLTQAVVHGTGFTLGTKVKLAHSESWDSNQPVMKPVSVSADGTALNVLVDTNGLTAGMYDVVLDGVGYTQGTPSPGYFPKAYTVTAAANPAKSRLVPITPSRFLDTREGIGAPKARVGQGGVVSLQVAGVKGIPATGVTAVVMNVTAVNPTNAGYVTVYPDGQAVPGVSNLNFTAGQIVPNLVTVPVANGKVDLRNAWGSVDLVADVTGYYTDGSTGSALTPITPSRFLDTREGIGAPKARVGQGGVVSLQVAGVKGIPATGVTAVVMNVTAVNPTNAGYVTVYPDGQAVPGVSNLNFTAGQIVPNLVVVPVVNGKVDVRNAWGSVDLVADVTGYYSATGSTYSAAGPVRLLDTRLGIGARAGAVGQGGLVSIQLSGVAGVPATGVTAVVLNVTVTDPTKSSYLTVYPHGIDRPGVSNLNYTAGQTVPNLVVVPVVDGRVTFANAWGDAHVIADLNGYFAS</sequence>
<feature type="compositionally biased region" description="Basic and acidic residues" evidence="1">
    <location>
        <begin position="86"/>
        <end position="97"/>
    </location>
</feature>
<reference evidence="2 3" key="1">
    <citation type="submission" date="2019-06" db="EMBL/GenBank/DDBJ databases">
        <title>Sequencing the genomes of 1000 actinobacteria strains.</title>
        <authorList>
            <person name="Klenk H.-P."/>
        </authorList>
    </citation>
    <scope>NUCLEOTIDE SEQUENCE [LARGE SCALE GENOMIC DNA]</scope>
    <source>
        <strain evidence="2 3">DSM 41649</strain>
    </source>
</reference>
<gene>
    <name evidence="2" type="ORF">FB465_4254</name>
</gene>
<accession>A0A561EU79</accession>
<keyword evidence="3" id="KW-1185">Reference proteome</keyword>
<evidence type="ECO:0000313" key="2">
    <source>
        <dbReference type="EMBL" id="TWE19147.1"/>
    </source>
</evidence>
<name>A0A561EU79_9ACTN</name>
<comment type="caution">
    <text evidence="2">The sequence shown here is derived from an EMBL/GenBank/DDBJ whole genome shotgun (WGS) entry which is preliminary data.</text>
</comment>
<proteinExistence type="predicted"/>